<sequence length="89" mass="10448">MRRLGLMRFCSPFVTSKWYLRVTHNNGTSGKTKQNKFINYTSFDSRYSSKTNDPIGLQKYEPNEQTGPHVRQYHAQKVGHKWPDDLKAK</sequence>
<gene>
    <name evidence="2" type="ORF">CSKR_100646</name>
</gene>
<accession>A0A419PFW4</accession>
<dbReference type="InParanoid" id="A0A419PFW4"/>
<evidence type="ECO:0000256" key="1">
    <source>
        <dbReference type="SAM" id="MobiDB-lite"/>
    </source>
</evidence>
<reference evidence="2 3" key="2">
    <citation type="journal article" date="2021" name="Genomics">
        <title>High-quality reference genome for Clonorchis sinensis.</title>
        <authorList>
            <person name="Young N.D."/>
            <person name="Stroehlein A.J."/>
            <person name="Kinkar L."/>
            <person name="Wang T."/>
            <person name="Sohn W.M."/>
            <person name="Chang B.C.H."/>
            <person name="Kaur P."/>
            <person name="Weisz D."/>
            <person name="Dudchenko O."/>
            <person name="Aiden E.L."/>
            <person name="Korhonen P.K."/>
            <person name="Gasser R.B."/>
        </authorList>
    </citation>
    <scope>NUCLEOTIDE SEQUENCE [LARGE SCALE GENOMIC DNA]</scope>
    <source>
        <strain evidence="2">Cs-k2</strain>
    </source>
</reference>
<keyword evidence="3" id="KW-1185">Reference proteome</keyword>
<evidence type="ECO:0000313" key="2">
    <source>
        <dbReference type="EMBL" id="KAG5449265.1"/>
    </source>
</evidence>
<name>A0A419PFW4_CLOSI</name>
<dbReference type="Proteomes" id="UP000286415">
    <property type="component" value="Unassembled WGS sequence"/>
</dbReference>
<organism evidence="2 3">
    <name type="scientific">Clonorchis sinensis</name>
    <name type="common">Chinese liver fluke</name>
    <dbReference type="NCBI Taxonomy" id="79923"/>
    <lineage>
        <taxon>Eukaryota</taxon>
        <taxon>Metazoa</taxon>
        <taxon>Spiralia</taxon>
        <taxon>Lophotrochozoa</taxon>
        <taxon>Platyhelminthes</taxon>
        <taxon>Trematoda</taxon>
        <taxon>Digenea</taxon>
        <taxon>Opisthorchiida</taxon>
        <taxon>Opisthorchiata</taxon>
        <taxon>Opisthorchiidae</taxon>
        <taxon>Clonorchis</taxon>
    </lineage>
</organism>
<reference evidence="2 3" key="1">
    <citation type="journal article" date="2018" name="Biotechnol. Adv.">
        <title>Improved genomic resources and new bioinformatic workflow for the carcinogenic parasite Clonorchis sinensis: Biotechnological implications.</title>
        <authorList>
            <person name="Wang D."/>
            <person name="Korhonen P.K."/>
            <person name="Gasser R.B."/>
            <person name="Young N.D."/>
        </authorList>
    </citation>
    <scope>NUCLEOTIDE SEQUENCE [LARGE SCALE GENOMIC DNA]</scope>
    <source>
        <strain evidence="2">Cs-k2</strain>
    </source>
</reference>
<dbReference type="AlphaFoldDB" id="A0A419PFW4"/>
<proteinExistence type="predicted"/>
<dbReference type="EMBL" id="NIRI02000042">
    <property type="protein sequence ID" value="KAG5449265.1"/>
    <property type="molecule type" value="Genomic_DNA"/>
</dbReference>
<protein>
    <submittedName>
        <fullName evidence="2">Uncharacterized protein</fullName>
    </submittedName>
</protein>
<feature type="region of interest" description="Disordered" evidence="1">
    <location>
        <begin position="52"/>
        <end position="89"/>
    </location>
</feature>
<evidence type="ECO:0000313" key="3">
    <source>
        <dbReference type="Proteomes" id="UP000286415"/>
    </source>
</evidence>
<comment type="caution">
    <text evidence="2">The sequence shown here is derived from an EMBL/GenBank/DDBJ whole genome shotgun (WGS) entry which is preliminary data.</text>
</comment>
<feature type="compositionally biased region" description="Basic residues" evidence="1">
    <location>
        <begin position="71"/>
        <end position="80"/>
    </location>
</feature>